<feature type="repeat" description="PPR" evidence="5">
    <location>
        <begin position="366"/>
        <end position="400"/>
    </location>
</feature>
<keyword evidence="8" id="KW-1185">Reference proteome</keyword>
<evidence type="ECO:0000256" key="5">
    <source>
        <dbReference type="PROSITE-ProRule" id="PRU00708"/>
    </source>
</evidence>
<dbReference type="PANTHER" id="PTHR47447">
    <property type="entry name" value="OS03G0856100 PROTEIN"/>
    <property type="match status" value="1"/>
</dbReference>
<dbReference type="PANTHER" id="PTHR47447:SF17">
    <property type="entry name" value="OS12G0638900 PROTEIN"/>
    <property type="match status" value="1"/>
</dbReference>
<keyword evidence="2" id="KW-0677">Repeat</keyword>
<dbReference type="PROSITE" id="PS51375">
    <property type="entry name" value="PPR"/>
    <property type="match status" value="2"/>
</dbReference>
<comment type="subunit">
    <text evidence="4">Binds to mitochondrial small subunit 15S rRNA.</text>
</comment>
<dbReference type="InterPro" id="IPR011990">
    <property type="entry name" value="TPR-like_helical_dom_sf"/>
</dbReference>
<dbReference type="OrthoDB" id="1908178at2759"/>
<dbReference type="Pfam" id="PF01535">
    <property type="entry name" value="PPR"/>
    <property type="match status" value="2"/>
</dbReference>
<evidence type="ECO:0000256" key="4">
    <source>
        <dbReference type="ARBA" id="ARBA00044511"/>
    </source>
</evidence>
<dbReference type="InterPro" id="IPR002885">
    <property type="entry name" value="PPR_rpt"/>
</dbReference>
<organism evidence="7 8">
    <name type="scientific">Hyaloscypha variabilis (strain UAMH 11265 / GT02V1 / F)</name>
    <name type="common">Meliniomyces variabilis</name>
    <dbReference type="NCBI Taxonomy" id="1149755"/>
    <lineage>
        <taxon>Eukaryota</taxon>
        <taxon>Fungi</taxon>
        <taxon>Dikarya</taxon>
        <taxon>Ascomycota</taxon>
        <taxon>Pezizomycotina</taxon>
        <taxon>Leotiomycetes</taxon>
        <taxon>Helotiales</taxon>
        <taxon>Hyaloscyphaceae</taxon>
        <taxon>Hyaloscypha</taxon>
        <taxon>Hyaloscypha variabilis</taxon>
    </lineage>
</organism>
<feature type="region of interest" description="Disordered" evidence="6">
    <location>
        <begin position="149"/>
        <end position="172"/>
    </location>
</feature>
<dbReference type="EMBL" id="KZ613941">
    <property type="protein sequence ID" value="PMD44021.1"/>
    <property type="molecule type" value="Genomic_DNA"/>
</dbReference>
<sequence>MSLFSTSSHTSGLLLSKIAPLQVLSFAHTLSRRTSRGRQAKAPMVTSTTGLEAWFINSLASAGNCRKHSTRSAQVQLPLQRHCVPTKRRPGYIPGLDRYQHAGPKTVQDFEFPENRTREELMELVDQYSGDSFTDQLPLIDPPKLYQPSDGPHLRVSDKPEDEWPPPHHAWPADSDTKIKIQDLVRALQDFSKHPEDIYQLYRALPEPRAPYLESKTRHKMLRHLAVVERKDERSMLRYLSVIDDVKRSAIPLSSAEWTSAVSFVARYVSWSTEVEVEAALHMWREMEHVAGVRASDATFNVLFDVACKAGKFTLAEMIYKEMESRGLEFNRYHHVSMIFFYGLQKNGDGARAAYKSLVEAGEIVDTVVLNAMISALFRAHEPTAAENVYERMKKAHSERSGSKLQPRNFKDRRFITRILKQWAWIAKMHPDRRQEYQSRSIIAPDLHTFRILVNHFAIEAGDLDKTARFLAEMQWFRLPLHGALFSTLLKGFALHGGVRYTHWTEQRLESVWRSLLEALDDGVEDLYVSKWMATWALRAFAKCSGKSRTLIAWDELRGKWDPGEEDMTFVMSNLRQILESADTAQKRRDWVIGGFV</sequence>
<dbReference type="Gene3D" id="1.25.40.10">
    <property type="entry name" value="Tetratricopeptide repeat domain"/>
    <property type="match status" value="1"/>
</dbReference>
<reference evidence="7 8" key="1">
    <citation type="submission" date="2016-04" db="EMBL/GenBank/DDBJ databases">
        <title>A degradative enzymes factory behind the ericoid mycorrhizal symbiosis.</title>
        <authorList>
            <consortium name="DOE Joint Genome Institute"/>
            <person name="Martino E."/>
            <person name="Morin E."/>
            <person name="Grelet G."/>
            <person name="Kuo A."/>
            <person name="Kohler A."/>
            <person name="Daghino S."/>
            <person name="Barry K."/>
            <person name="Choi C."/>
            <person name="Cichocki N."/>
            <person name="Clum A."/>
            <person name="Copeland A."/>
            <person name="Hainaut M."/>
            <person name="Haridas S."/>
            <person name="Labutti K."/>
            <person name="Lindquist E."/>
            <person name="Lipzen A."/>
            <person name="Khouja H.-R."/>
            <person name="Murat C."/>
            <person name="Ohm R."/>
            <person name="Olson A."/>
            <person name="Spatafora J."/>
            <person name="Veneault-Fourrey C."/>
            <person name="Henrissat B."/>
            <person name="Grigoriev I."/>
            <person name="Martin F."/>
            <person name="Perotto S."/>
        </authorList>
    </citation>
    <scope>NUCLEOTIDE SEQUENCE [LARGE SCALE GENOMIC DNA]</scope>
    <source>
        <strain evidence="7 8">F</strain>
    </source>
</reference>
<comment type="similarity">
    <text evidence="1">Belongs to the CCM1 family.</text>
</comment>
<evidence type="ECO:0000313" key="8">
    <source>
        <dbReference type="Proteomes" id="UP000235786"/>
    </source>
</evidence>
<accession>A0A2J6RZS9</accession>
<evidence type="ECO:0000256" key="2">
    <source>
        <dbReference type="ARBA" id="ARBA00022737"/>
    </source>
</evidence>
<protein>
    <recommendedName>
        <fullName evidence="9">Pentatricopeptide repeat protein</fullName>
    </recommendedName>
</protein>
<dbReference type="STRING" id="1149755.A0A2J6RZS9"/>
<evidence type="ECO:0000256" key="3">
    <source>
        <dbReference type="ARBA" id="ARBA00044493"/>
    </source>
</evidence>
<evidence type="ECO:0000256" key="1">
    <source>
        <dbReference type="ARBA" id="ARBA00006192"/>
    </source>
</evidence>
<evidence type="ECO:0008006" key="9">
    <source>
        <dbReference type="Google" id="ProtNLM"/>
    </source>
</evidence>
<comment type="function">
    <text evidence="3">Regulates mitochondrial small subunit maturation by controlling 15S rRNA 5'-end processing. Localizes to the 5' precursor of the 15S rRNA in a position that is subsequently occupied by mS47 in the mature yeast mtSSU. Uses structure and sequence-specific RNA recognition, binding to a single-stranded region of the precursor and specifically recognizing bases -6 to -1. The exchange of Ccm1 for mS47 is coupled to the irreversible removal of precursor rRNA that is accompanied by conformational changes of the mitoribosomal proteins uS5m and mS26. These conformational changes signal completion of 5'-end rRNA processing through protection of the mature 5'-end of the 15S rRNA and stabilization of mS47. The removal of the 5' precursor together with the dissociation of Ccm1 may be catalyzed by the 5'-3' exoribonuclease Pet127. Involved in the specific removal of group I introns in mitochondrial encoded transcripts.</text>
</comment>
<dbReference type="NCBIfam" id="TIGR00756">
    <property type="entry name" value="PPR"/>
    <property type="match status" value="2"/>
</dbReference>
<feature type="repeat" description="PPR" evidence="5">
    <location>
        <begin position="296"/>
        <end position="330"/>
    </location>
</feature>
<evidence type="ECO:0000256" key="6">
    <source>
        <dbReference type="SAM" id="MobiDB-lite"/>
    </source>
</evidence>
<proteinExistence type="inferred from homology"/>
<dbReference type="Proteomes" id="UP000235786">
    <property type="component" value="Unassembled WGS sequence"/>
</dbReference>
<dbReference type="AlphaFoldDB" id="A0A2J6RZS9"/>
<evidence type="ECO:0000313" key="7">
    <source>
        <dbReference type="EMBL" id="PMD44021.1"/>
    </source>
</evidence>
<gene>
    <name evidence="7" type="ORF">L207DRAFT_508794</name>
</gene>
<name>A0A2J6RZS9_HYAVF</name>